<keyword evidence="2" id="KW-0472">Membrane</keyword>
<evidence type="ECO:0000313" key="3">
    <source>
        <dbReference type="EMBL" id="NNG38238.1"/>
    </source>
</evidence>
<feature type="region of interest" description="Disordered" evidence="1">
    <location>
        <begin position="237"/>
        <end position="290"/>
    </location>
</feature>
<accession>A0A849AG98</accession>
<keyword evidence="4" id="KW-1185">Reference proteome</keyword>
<feature type="compositionally biased region" description="Low complexity" evidence="1">
    <location>
        <begin position="250"/>
        <end position="259"/>
    </location>
</feature>
<evidence type="ECO:0000256" key="1">
    <source>
        <dbReference type="SAM" id="MobiDB-lite"/>
    </source>
</evidence>
<feature type="compositionally biased region" description="Basic and acidic residues" evidence="1">
    <location>
        <begin position="326"/>
        <end position="343"/>
    </location>
</feature>
<keyword evidence="2" id="KW-1133">Transmembrane helix</keyword>
<evidence type="ECO:0000313" key="4">
    <source>
        <dbReference type="Proteomes" id="UP000557772"/>
    </source>
</evidence>
<proteinExistence type="predicted"/>
<reference evidence="3 4" key="1">
    <citation type="submission" date="2020-05" db="EMBL/GenBank/DDBJ databases">
        <title>Flexivirga sp. ID2601S isolated from air conditioner.</title>
        <authorList>
            <person name="Kim D.H."/>
        </authorList>
    </citation>
    <scope>NUCLEOTIDE SEQUENCE [LARGE SCALE GENOMIC DNA]</scope>
    <source>
        <strain evidence="3 4">ID2601S</strain>
    </source>
</reference>
<dbReference type="InterPro" id="IPR011047">
    <property type="entry name" value="Quinoprotein_ADH-like_sf"/>
</dbReference>
<organism evidence="3 4">
    <name type="scientific">Flexivirga aerilata</name>
    <dbReference type="NCBI Taxonomy" id="1656889"/>
    <lineage>
        <taxon>Bacteria</taxon>
        <taxon>Bacillati</taxon>
        <taxon>Actinomycetota</taxon>
        <taxon>Actinomycetes</taxon>
        <taxon>Micrococcales</taxon>
        <taxon>Dermacoccaceae</taxon>
        <taxon>Flexivirga</taxon>
    </lineage>
</organism>
<sequence>MTNDEMAARGVPAQPTYVLSVRSDADGTESGWLDGERVMVPPGVGLHRALIQAARRRADVDLPGQTVRVVGTTPDGRSFHMAIDPDGRAFEVPAPQQPYAEPGPSQPGLSQPKPSRPVAAEPESAPEPEPDPDARPGRPPAATPRPGAVSAFTPMQPEAEQPVPDDVSHVAELREIDGKLVGVVDDDRLTLMPGDDPYEQLLRAARRKADTHAAGETVRVVGRTPDGRVWHIALAPDGTPRIVPPIGGQPAPTTSAPVTPASPTPTTPTPTTPTPTSPAAPTPTAATPAAATTPLPATAALTPAEQEPLTDEAGRVIPTTTTHASTAHDYRPDTTESIPREPDENTAQPASAEADARVSRRGLLVGGAGAGVLVLGGVAAFLATRGDDKPKPTPAPTGTAMPAGVNAPAGLPNSYLWSVVGMSDVAPEIVVNGNQLVCTTNNDATGGIQLVSLEAATGKQQWKSDLPVDAVVTRGPAQATIDGVQSVVVVTQSQILAWPMTGGNPKTWPVEQNWSTSILRSGVILTKPSDKASAFVLHGGQITQRALPDTANPVALLPDGTMVATNARGQVWRVTDARTAPKPTTLAAPAGSSPGTFVAATASQLITAFVPTDDPQASMLRSFALPTLQPRITTRPFRPAIFPTNFMLAPDQSWAVAGNAWVDMTNGQSHVIAAQWSPIAVSQYNSWSKSGDNVLTADSKGKSLGAAVERGGQVALPHGGTDKLAYCVASVGSDTTMYAVPLTR</sequence>
<gene>
    <name evidence="3" type="ORF">HJ588_02985</name>
</gene>
<dbReference type="Proteomes" id="UP000557772">
    <property type="component" value="Unassembled WGS sequence"/>
</dbReference>
<evidence type="ECO:0000256" key="2">
    <source>
        <dbReference type="SAM" id="Phobius"/>
    </source>
</evidence>
<feature type="region of interest" description="Disordered" evidence="1">
    <location>
        <begin position="88"/>
        <end position="152"/>
    </location>
</feature>
<name>A0A849AG98_9MICO</name>
<dbReference type="EMBL" id="JABENB010000001">
    <property type="protein sequence ID" value="NNG38238.1"/>
    <property type="molecule type" value="Genomic_DNA"/>
</dbReference>
<keyword evidence="2" id="KW-0812">Transmembrane</keyword>
<feature type="compositionally biased region" description="Pro residues" evidence="1">
    <location>
        <begin position="260"/>
        <end position="281"/>
    </location>
</feature>
<dbReference type="Gene3D" id="2.130.10.10">
    <property type="entry name" value="YVTN repeat-like/Quinoprotein amine dehydrogenase"/>
    <property type="match status" value="1"/>
</dbReference>
<dbReference type="InterPro" id="IPR015943">
    <property type="entry name" value="WD40/YVTN_repeat-like_dom_sf"/>
</dbReference>
<comment type="caution">
    <text evidence="3">The sequence shown here is derived from an EMBL/GenBank/DDBJ whole genome shotgun (WGS) entry which is preliminary data.</text>
</comment>
<dbReference type="RefSeq" id="WP_171151795.1">
    <property type="nucleotide sequence ID" value="NZ_JABENB010000001.1"/>
</dbReference>
<dbReference type="AlphaFoldDB" id="A0A849AG98"/>
<dbReference type="SUPFAM" id="SSF50998">
    <property type="entry name" value="Quinoprotein alcohol dehydrogenase-like"/>
    <property type="match status" value="1"/>
</dbReference>
<protein>
    <submittedName>
        <fullName evidence="3">Uncharacterized protein</fullName>
    </submittedName>
</protein>
<feature type="region of interest" description="Disordered" evidence="1">
    <location>
        <begin position="320"/>
        <end position="354"/>
    </location>
</feature>
<feature type="transmembrane region" description="Helical" evidence="2">
    <location>
        <begin position="363"/>
        <end position="383"/>
    </location>
</feature>